<name>A0AAV7Y3W2_9EUKA</name>
<organism evidence="3 4">
    <name type="scientific">Anaeramoeba flamelloides</name>
    <dbReference type="NCBI Taxonomy" id="1746091"/>
    <lineage>
        <taxon>Eukaryota</taxon>
        <taxon>Metamonada</taxon>
        <taxon>Anaeramoebidae</taxon>
        <taxon>Anaeramoeba</taxon>
    </lineage>
</organism>
<evidence type="ECO:0000256" key="1">
    <source>
        <dbReference type="ARBA" id="ARBA00022468"/>
    </source>
</evidence>
<keyword evidence="1" id="KW-0343">GTPase activation</keyword>
<dbReference type="Pfam" id="PF02145">
    <property type="entry name" value="Rap_GAP"/>
    <property type="match status" value="1"/>
</dbReference>
<protein>
    <submittedName>
        <fullName evidence="3">Rap gtpase-activating protein</fullName>
    </submittedName>
</protein>
<dbReference type="Gene3D" id="3.40.50.11210">
    <property type="entry name" value="Rap/Ran-GAP"/>
    <property type="match status" value="1"/>
</dbReference>
<evidence type="ECO:0000313" key="4">
    <source>
        <dbReference type="Proteomes" id="UP001146793"/>
    </source>
</evidence>
<comment type="caution">
    <text evidence="3">The sequence shown here is derived from an EMBL/GenBank/DDBJ whole genome shotgun (WGS) entry which is preliminary data.</text>
</comment>
<gene>
    <name evidence="3" type="ORF">M0812_29269</name>
</gene>
<dbReference type="InterPro" id="IPR050989">
    <property type="entry name" value="Rap1_Ran_GAP"/>
</dbReference>
<dbReference type="InterPro" id="IPR035974">
    <property type="entry name" value="Rap/Ran-GAP_sf"/>
</dbReference>
<sequence>MTDLQQLNQENENDQIKEESFEESLFDVCDTWRIEPLNQKSPLMNLQVFKKQLLFSDNFLLKDYHCLTLKSIENEFYLLTIHEDEEQDEFFCLLYSTKGAQIKRIKYSSLNISIFRQLLSLGPSFQEVLTSIDNSLSNAKIMECYFEREKEDLLTLERVEYNMEHKVGVLYVKDQQKNEKEILANQGHNKEFDEFIDLLGDRILLKGFEGFCGGMDTKFGSSGKESIHTKWNDFEIIFHVSTLIPYRKNDTQQVLRKKHIGNDIVLIVFLEKSNTFNPECLISKQNHVILAVQPIDVNGETEYR</sequence>
<proteinExistence type="predicted"/>
<dbReference type="GO" id="GO:0051056">
    <property type="term" value="P:regulation of small GTPase mediated signal transduction"/>
    <property type="evidence" value="ECO:0007669"/>
    <property type="project" value="InterPro"/>
</dbReference>
<dbReference type="SUPFAM" id="SSF111347">
    <property type="entry name" value="Rap/Ran-GAP"/>
    <property type="match status" value="1"/>
</dbReference>
<feature type="domain" description="Rap-GAP" evidence="2">
    <location>
        <begin position="153"/>
        <end position="304"/>
    </location>
</feature>
<dbReference type="PROSITE" id="PS50085">
    <property type="entry name" value="RAPGAP"/>
    <property type="match status" value="1"/>
</dbReference>
<evidence type="ECO:0000313" key="3">
    <source>
        <dbReference type="EMBL" id="KAJ3424546.1"/>
    </source>
</evidence>
<evidence type="ECO:0000259" key="2">
    <source>
        <dbReference type="PROSITE" id="PS50085"/>
    </source>
</evidence>
<dbReference type="InterPro" id="IPR000331">
    <property type="entry name" value="Rap/Ran_GAP_dom"/>
</dbReference>
<reference evidence="3" key="1">
    <citation type="submission" date="2022-08" db="EMBL/GenBank/DDBJ databases">
        <title>Novel sulphate-reducing endosymbionts in the free-living metamonad Anaeramoeba.</title>
        <authorList>
            <person name="Jerlstrom-Hultqvist J."/>
            <person name="Cepicka I."/>
            <person name="Gallot-Lavallee L."/>
            <person name="Salas-Leiva D."/>
            <person name="Curtis B.A."/>
            <person name="Zahonova K."/>
            <person name="Pipaliya S."/>
            <person name="Dacks J."/>
            <person name="Roger A.J."/>
        </authorList>
    </citation>
    <scope>NUCLEOTIDE SEQUENCE</scope>
    <source>
        <strain evidence="3">Busselton2</strain>
    </source>
</reference>
<dbReference type="AlphaFoldDB" id="A0AAV7Y3W2"/>
<dbReference type="Proteomes" id="UP001146793">
    <property type="component" value="Unassembled WGS sequence"/>
</dbReference>
<dbReference type="EMBL" id="JANTQA010000072">
    <property type="protein sequence ID" value="KAJ3424546.1"/>
    <property type="molecule type" value="Genomic_DNA"/>
</dbReference>
<dbReference type="GO" id="GO:0005096">
    <property type="term" value="F:GTPase activator activity"/>
    <property type="evidence" value="ECO:0007669"/>
    <property type="project" value="UniProtKB-KW"/>
</dbReference>
<accession>A0AAV7Y3W2</accession>
<dbReference type="PANTHER" id="PTHR15711">
    <property type="entry name" value="RAP GTPASE-ACTIVATING PROTEIN"/>
    <property type="match status" value="1"/>
</dbReference>